<gene>
    <name evidence="3" type="ORF">MYMAC_003222</name>
</gene>
<dbReference type="AlphaFoldDB" id="A0A250JWV6"/>
<reference evidence="3 4" key="1">
    <citation type="submission" date="2017-06" db="EMBL/GenBank/DDBJ databases">
        <title>Sequencing and comparative analysis of myxobacterial genomes.</title>
        <authorList>
            <person name="Rupp O."/>
            <person name="Goesmann A."/>
            <person name="Sogaard-Andersen L."/>
        </authorList>
    </citation>
    <scope>NUCLEOTIDE SEQUENCE [LARGE SCALE GENOMIC DNA]</scope>
    <source>
        <strain evidence="3 4">DSM 14697</strain>
    </source>
</reference>
<protein>
    <recommendedName>
        <fullName evidence="2">DUF4350 domain-containing protein</fullName>
    </recommendedName>
</protein>
<dbReference type="OrthoDB" id="5489478at2"/>
<keyword evidence="1" id="KW-0812">Transmembrane</keyword>
<sequence>MRSTRAVAFFGVLIVLALAVGLSTRTEAPDSPVPTVENTAPQGARALYLYLREGGRAVDTQLAPLEAIASSTRTVVLAAPEGRPVTDEEVTELERFVTEGGTLVYLSPRELGQHQAALEEWLYLESGLMMPASSRGLDSTLSDVGGTTADVWLPVGPLHGLSRLRVSQDRGLRMGHDDAVPVAGLGGSVAVWRWPVGKGEVYVLAGADLLENRRLELLDNLRFWEALAARGPLLFDEYHHQLAPPPPFSRGIWVFVAQVLAVGLLYVVSRGTRFGAPRPLREERHRSALEYVRSMGWLMRRAKVEQELLPELDQSLRQRMQERLGIPLSLSDADAARLLEQDGGVPATEYLEAKADLTRTHAQPTVAPADYARVARRYAHLERALAGRETRA</sequence>
<accession>A0A250JWV6</accession>
<feature type="domain" description="DUF4350" evidence="2">
    <location>
        <begin position="37"/>
        <end position="227"/>
    </location>
</feature>
<evidence type="ECO:0000259" key="2">
    <source>
        <dbReference type="Pfam" id="PF14258"/>
    </source>
</evidence>
<organism evidence="3 4">
    <name type="scientific">Corallococcus macrosporus DSM 14697</name>
    <dbReference type="NCBI Taxonomy" id="1189310"/>
    <lineage>
        <taxon>Bacteria</taxon>
        <taxon>Pseudomonadati</taxon>
        <taxon>Myxococcota</taxon>
        <taxon>Myxococcia</taxon>
        <taxon>Myxococcales</taxon>
        <taxon>Cystobacterineae</taxon>
        <taxon>Myxococcaceae</taxon>
        <taxon>Corallococcus</taxon>
    </lineage>
</organism>
<dbReference type="InterPro" id="IPR029062">
    <property type="entry name" value="Class_I_gatase-like"/>
</dbReference>
<name>A0A250JWV6_9BACT</name>
<dbReference type="SUPFAM" id="SSF52317">
    <property type="entry name" value="Class I glutamine amidotransferase-like"/>
    <property type="match status" value="1"/>
</dbReference>
<feature type="transmembrane region" description="Helical" evidence="1">
    <location>
        <begin position="251"/>
        <end position="268"/>
    </location>
</feature>
<dbReference type="EMBL" id="CP022203">
    <property type="protein sequence ID" value="ATB47606.1"/>
    <property type="molecule type" value="Genomic_DNA"/>
</dbReference>
<proteinExistence type="predicted"/>
<evidence type="ECO:0000256" key="1">
    <source>
        <dbReference type="SAM" id="Phobius"/>
    </source>
</evidence>
<dbReference type="Pfam" id="PF14258">
    <property type="entry name" value="DUF4350"/>
    <property type="match status" value="1"/>
</dbReference>
<keyword evidence="1" id="KW-1133">Transmembrane helix</keyword>
<dbReference type="KEGG" id="mmas:MYMAC_003222"/>
<keyword evidence="4" id="KW-1185">Reference proteome</keyword>
<dbReference type="Proteomes" id="UP000217343">
    <property type="component" value="Chromosome"/>
</dbReference>
<keyword evidence="1" id="KW-0472">Membrane</keyword>
<evidence type="ECO:0000313" key="3">
    <source>
        <dbReference type="EMBL" id="ATB47606.1"/>
    </source>
</evidence>
<dbReference type="InterPro" id="IPR025646">
    <property type="entry name" value="DUF4350"/>
</dbReference>
<evidence type="ECO:0000313" key="4">
    <source>
        <dbReference type="Proteomes" id="UP000217343"/>
    </source>
</evidence>
<dbReference type="RefSeq" id="WP_095958745.1">
    <property type="nucleotide sequence ID" value="NZ_CP022203.1"/>
</dbReference>